<dbReference type="PRINTS" id="PR00081">
    <property type="entry name" value="GDHRDH"/>
</dbReference>
<dbReference type="InParanoid" id="Q6BIV0"/>
<dbReference type="GO" id="GO:0016491">
    <property type="term" value="F:oxidoreductase activity"/>
    <property type="evidence" value="ECO:0007669"/>
    <property type="project" value="UniProtKB-KW"/>
</dbReference>
<name>Q6BIV0_DEBHA</name>
<evidence type="ECO:0000256" key="3">
    <source>
        <dbReference type="ARBA" id="ARBA00023002"/>
    </source>
</evidence>
<dbReference type="KEGG" id="dha:DEHA2G07436g"/>
<gene>
    <name evidence="5" type="ordered locus">DEHA2G07436g</name>
</gene>
<dbReference type="eggNOG" id="KOG1208">
    <property type="taxonomic scope" value="Eukaryota"/>
</dbReference>
<dbReference type="Gene3D" id="3.40.50.720">
    <property type="entry name" value="NAD(P)-binding Rossmann-like Domain"/>
    <property type="match status" value="1"/>
</dbReference>
<proteinExistence type="inferred from homology"/>
<evidence type="ECO:0000256" key="2">
    <source>
        <dbReference type="ARBA" id="ARBA00022857"/>
    </source>
</evidence>
<dbReference type="PANTHER" id="PTHR24320:SF282">
    <property type="entry name" value="WW DOMAIN-CONTAINING OXIDOREDUCTASE"/>
    <property type="match status" value="1"/>
</dbReference>
<sequence>MLLNKNTYTNNSTSFANMVVYFDPNTAPFLNPAVDRRVAFITGGNSGIGWFTILHLYLHGYTVYVAGRTESKVRKAIEDIKIEAEKRVKEYTKEEQDARSLGSLDYVYLDLLDLSTVVAAAESFSKKEPELHILINNAGIMGVPYEETKDGYEIQYQVNFASHFLLTFKLLPLIKKVASKGSIQPRIIQLTSGGHRASYRYFQPSENMNKFPNILYTWYRYGAAKLASIQFMNLLGKANPDILCVSVHPGIIFGTELFKYWKKMPIFGYLSSASMYAVAPLIGVQIEEGSLSTLKTALDPKINSLQDNGKYYVTGGSEGSTSRVAQNEKDAITTWNWNLDYMRKHNFNIDAPKL</sequence>
<dbReference type="AlphaFoldDB" id="Q6BIV0"/>
<dbReference type="RefSeq" id="XP_461871.2">
    <property type="nucleotide sequence ID" value="XM_461871.2"/>
</dbReference>
<evidence type="ECO:0000256" key="1">
    <source>
        <dbReference type="ARBA" id="ARBA00006484"/>
    </source>
</evidence>
<dbReference type="OrthoDB" id="191139at2759"/>
<evidence type="ECO:0000256" key="4">
    <source>
        <dbReference type="SAM" id="Coils"/>
    </source>
</evidence>
<dbReference type="GeneID" id="2904751"/>
<dbReference type="InterPro" id="IPR036291">
    <property type="entry name" value="NAD(P)-bd_dom_sf"/>
</dbReference>
<dbReference type="Proteomes" id="UP000000599">
    <property type="component" value="Chromosome G"/>
</dbReference>
<dbReference type="Pfam" id="PF00106">
    <property type="entry name" value="adh_short"/>
    <property type="match status" value="1"/>
</dbReference>
<accession>Q6BIV0</accession>
<keyword evidence="6" id="KW-1185">Reference proteome</keyword>
<keyword evidence="4" id="KW-0175">Coiled coil</keyword>
<keyword evidence="3" id="KW-0560">Oxidoreductase</keyword>
<dbReference type="InterPro" id="IPR002347">
    <property type="entry name" value="SDR_fam"/>
</dbReference>
<dbReference type="STRING" id="284592.Q6BIV0"/>
<dbReference type="OMA" id="DGHEAQW"/>
<evidence type="ECO:0000313" key="5">
    <source>
        <dbReference type="EMBL" id="CAG90332.2"/>
    </source>
</evidence>
<dbReference type="VEuPathDB" id="FungiDB:DEHA2G07436g"/>
<feature type="coiled-coil region" evidence="4">
    <location>
        <begin position="74"/>
        <end position="101"/>
    </location>
</feature>
<organism evidence="5 6">
    <name type="scientific">Debaryomyces hansenii (strain ATCC 36239 / CBS 767 / BCRC 21394 / JCM 1990 / NBRC 0083 / IGC 2968)</name>
    <name type="common">Yeast</name>
    <name type="synonym">Torulaspora hansenii</name>
    <dbReference type="NCBI Taxonomy" id="284592"/>
    <lineage>
        <taxon>Eukaryota</taxon>
        <taxon>Fungi</taxon>
        <taxon>Dikarya</taxon>
        <taxon>Ascomycota</taxon>
        <taxon>Saccharomycotina</taxon>
        <taxon>Pichiomycetes</taxon>
        <taxon>Debaryomycetaceae</taxon>
        <taxon>Debaryomyces</taxon>
    </lineage>
</organism>
<protein>
    <submittedName>
        <fullName evidence="5">DEHA2G07436p</fullName>
    </submittedName>
</protein>
<dbReference type="SUPFAM" id="SSF51735">
    <property type="entry name" value="NAD(P)-binding Rossmann-fold domains"/>
    <property type="match status" value="1"/>
</dbReference>
<reference evidence="5 6" key="1">
    <citation type="journal article" date="2004" name="Nature">
        <title>Genome evolution in yeasts.</title>
        <authorList>
            <consortium name="Genolevures"/>
            <person name="Dujon B."/>
            <person name="Sherman D."/>
            <person name="Fischer G."/>
            <person name="Durrens P."/>
            <person name="Casaregola S."/>
            <person name="Lafontaine I."/>
            <person name="de Montigny J."/>
            <person name="Marck C."/>
            <person name="Neuveglise C."/>
            <person name="Talla E."/>
            <person name="Goffard N."/>
            <person name="Frangeul L."/>
            <person name="Aigle M."/>
            <person name="Anthouard V."/>
            <person name="Babour A."/>
            <person name="Barbe V."/>
            <person name="Barnay S."/>
            <person name="Blanchin S."/>
            <person name="Beckerich J.M."/>
            <person name="Beyne E."/>
            <person name="Bleykasten C."/>
            <person name="Boisrame A."/>
            <person name="Boyer J."/>
            <person name="Cattolico L."/>
            <person name="Confanioleri F."/>
            <person name="de Daruvar A."/>
            <person name="Despons L."/>
            <person name="Fabre E."/>
            <person name="Fairhead C."/>
            <person name="Ferry-Dumazet H."/>
            <person name="Groppi A."/>
            <person name="Hantraye F."/>
            <person name="Hennequin C."/>
            <person name="Jauniaux N."/>
            <person name="Joyet P."/>
            <person name="Kachouri R."/>
            <person name="Kerrest A."/>
            <person name="Koszul R."/>
            <person name="Lemaire M."/>
            <person name="Lesur I."/>
            <person name="Ma L."/>
            <person name="Muller H."/>
            <person name="Nicaud J.M."/>
            <person name="Nikolski M."/>
            <person name="Oztas S."/>
            <person name="Ozier-Kalogeropoulos O."/>
            <person name="Pellenz S."/>
            <person name="Potier S."/>
            <person name="Richard G.F."/>
            <person name="Straub M.L."/>
            <person name="Suleau A."/>
            <person name="Swennene D."/>
            <person name="Tekaia F."/>
            <person name="Wesolowski-Louvel M."/>
            <person name="Westhof E."/>
            <person name="Wirth B."/>
            <person name="Zeniou-Meyer M."/>
            <person name="Zivanovic I."/>
            <person name="Bolotin-Fukuhara M."/>
            <person name="Thierry A."/>
            <person name="Bouchier C."/>
            <person name="Caudron B."/>
            <person name="Scarpelli C."/>
            <person name="Gaillardin C."/>
            <person name="Weissenbach J."/>
            <person name="Wincker P."/>
            <person name="Souciet J.L."/>
        </authorList>
    </citation>
    <scope>NUCLEOTIDE SEQUENCE [LARGE SCALE GENOMIC DNA]</scope>
    <source>
        <strain evidence="6">ATCC 36239 / CBS 767 / BCRC 21394 / JCM 1990 / NBRC 0083 / IGC 2968</strain>
    </source>
</reference>
<keyword evidence="2" id="KW-0521">NADP</keyword>
<dbReference type="PANTHER" id="PTHR24320">
    <property type="entry name" value="RETINOL DEHYDROGENASE"/>
    <property type="match status" value="1"/>
</dbReference>
<comment type="similarity">
    <text evidence="1">Belongs to the short-chain dehydrogenases/reductases (SDR) family.</text>
</comment>
<evidence type="ECO:0000313" key="6">
    <source>
        <dbReference type="Proteomes" id="UP000000599"/>
    </source>
</evidence>
<dbReference type="EMBL" id="CR382139">
    <property type="protein sequence ID" value="CAG90332.2"/>
    <property type="molecule type" value="Genomic_DNA"/>
</dbReference>
<dbReference type="HOGENOM" id="CLU_010194_44_6_1"/>